<keyword evidence="8 18" id="KW-0106">Calcium</keyword>
<feature type="transmembrane region" description="Helical" evidence="21">
    <location>
        <begin position="433"/>
        <end position="452"/>
    </location>
</feature>
<dbReference type="GO" id="GO:0050982">
    <property type="term" value="P:detection of mechanical stimulus"/>
    <property type="evidence" value="ECO:0007669"/>
    <property type="project" value="TreeGrafter"/>
</dbReference>
<keyword evidence="4" id="KW-0813">Transport</keyword>
<dbReference type="PANTHER" id="PTHR10877">
    <property type="entry name" value="POLYCYSTIN FAMILY MEMBER"/>
    <property type="match status" value="1"/>
</dbReference>
<accession>A0A267F8W2</accession>
<evidence type="ECO:0000256" key="4">
    <source>
        <dbReference type="ARBA" id="ARBA00022448"/>
    </source>
</evidence>
<evidence type="ECO:0000256" key="19">
    <source>
        <dbReference type="PIRSR" id="PIRSR603915-2"/>
    </source>
</evidence>
<keyword evidence="6 18" id="KW-0107">Calcium channel</keyword>
<feature type="transmembrane region" description="Helical" evidence="21">
    <location>
        <begin position="534"/>
        <end position="555"/>
    </location>
</feature>
<dbReference type="InterPro" id="IPR013122">
    <property type="entry name" value="PKD1_2_channel"/>
</dbReference>
<dbReference type="Gene3D" id="1.10.238.10">
    <property type="entry name" value="EF-hand"/>
    <property type="match status" value="1"/>
</dbReference>
<feature type="binding site" evidence="18">
    <location>
        <position position="646"/>
    </location>
    <ligand>
        <name>Ca(2+)</name>
        <dbReference type="ChEBI" id="CHEBI:29108"/>
        <label>2</label>
    </ligand>
</feature>
<dbReference type="InterPro" id="IPR051223">
    <property type="entry name" value="Polycystin"/>
</dbReference>
<evidence type="ECO:0000256" key="13">
    <source>
        <dbReference type="ARBA" id="ARBA00023157"/>
    </source>
</evidence>
<dbReference type="Pfam" id="PF08016">
    <property type="entry name" value="PKD_channel"/>
    <property type="match status" value="1"/>
</dbReference>
<keyword evidence="10" id="KW-0175">Coiled coil</keyword>
<organism evidence="23 24">
    <name type="scientific">Macrostomum lignano</name>
    <dbReference type="NCBI Taxonomy" id="282301"/>
    <lineage>
        <taxon>Eukaryota</taxon>
        <taxon>Metazoa</taxon>
        <taxon>Spiralia</taxon>
        <taxon>Lophotrochozoa</taxon>
        <taxon>Platyhelminthes</taxon>
        <taxon>Rhabditophora</taxon>
        <taxon>Macrostomorpha</taxon>
        <taxon>Macrostomida</taxon>
        <taxon>Macrostomidae</taxon>
        <taxon>Macrostomum</taxon>
    </lineage>
</organism>
<feature type="disulfide bond" evidence="19">
    <location>
        <begin position="205"/>
        <end position="218"/>
    </location>
</feature>
<evidence type="ECO:0000256" key="5">
    <source>
        <dbReference type="ARBA" id="ARBA00022475"/>
    </source>
</evidence>
<keyword evidence="13" id="KW-1015">Disulfide bond</keyword>
<evidence type="ECO:0000256" key="15">
    <source>
        <dbReference type="ARBA" id="ARBA00023273"/>
    </source>
</evidence>
<dbReference type="AlphaFoldDB" id="A0A267F8W2"/>
<evidence type="ECO:0000256" key="17">
    <source>
        <dbReference type="ARBA" id="ARBA00023329"/>
    </source>
</evidence>
<evidence type="ECO:0000256" key="2">
    <source>
        <dbReference type="ARBA" id="ARBA00004541"/>
    </source>
</evidence>
<dbReference type="CDD" id="cd00051">
    <property type="entry name" value="EFh"/>
    <property type="match status" value="1"/>
</dbReference>
<dbReference type="GO" id="GO:0005509">
    <property type="term" value="F:calcium ion binding"/>
    <property type="evidence" value="ECO:0007669"/>
    <property type="project" value="InterPro"/>
</dbReference>
<evidence type="ECO:0000313" key="23">
    <source>
        <dbReference type="EMBL" id="PAA70221.1"/>
    </source>
</evidence>
<dbReference type="FunFam" id="1.20.5.340:FF:000020">
    <property type="entry name" value="polycystin-2 isoform X1"/>
    <property type="match status" value="1"/>
</dbReference>
<dbReference type="InterPro" id="IPR011992">
    <property type="entry name" value="EF-hand-dom_pair"/>
</dbReference>
<dbReference type="SUPFAM" id="SSF81324">
    <property type="entry name" value="Voltage-gated potassium channels"/>
    <property type="match status" value="1"/>
</dbReference>
<evidence type="ECO:0000256" key="18">
    <source>
        <dbReference type="PIRSR" id="PIRSR603915-1"/>
    </source>
</evidence>
<protein>
    <recommendedName>
        <fullName evidence="22">EF-hand domain-containing protein</fullName>
    </recommendedName>
</protein>
<comment type="caution">
    <text evidence="23">The sequence shown here is derived from an EMBL/GenBank/DDBJ whole genome shotgun (WGS) entry which is preliminary data.</text>
</comment>
<keyword evidence="7 21" id="KW-0812">Transmembrane</keyword>
<dbReference type="InterPro" id="IPR002048">
    <property type="entry name" value="EF_hand_dom"/>
</dbReference>
<evidence type="ECO:0000256" key="7">
    <source>
        <dbReference type="ARBA" id="ARBA00022692"/>
    </source>
</evidence>
<feature type="transmembrane region" description="Helical" evidence="21">
    <location>
        <begin position="96"/>
        <end position="121"/>
    </location>
</feature>
<comment type="subcellular location">
    <subcellularLocation>
        <location evidence="1">Cell projection</location>
        <location evidence="1">Cilium membrane</location>
        <topology evidence="1">Multi-pass membrane protein</topology>
    </subcellularLocation>
    <subcellularLocation>
        <location evidence="2">Cytoplasmic vesicle</location>
    </subcellularLocation>
</comment>
<evidence type="ECO:0000256" key="6">
    <source>
        <dbReference type="ARBA" id="ARBA00022673"/>
    </source>
</evidence>
<keyword evidence="15" id="KW-0966">Cell projection</keyword>
<dbReference type="PRINTS" id="PR01433">
    <property type="entry name" value="POLYCYSTIN2"/>
</dbReference>
<dbReference type="GO" id="GO:0060170">
    <property type="term" value="C:ciliary membrane"/>
    <property type="evidence" value="ECO:0007669"/>
    <property type="project" value="UniProtKB-SubCell"/>
</dbReference>
<dbReference type="EMBL" id="NIVC01001257">
    <property type="protein sequence ID" value="PAA70221.1"/>
    <property type="molecule type" value="Genomic_DNA"/>
</dbReference>
<dbReference type="InterPro" id="IPR003915">
    <property type="entry name" value="PKD_2"/>
</dbReference>
<evidence type="ECO:0000256" key="11">
    <source>
        <dbReference type="ARBA" id="ARBA00023065"/>
    </source>
</evidence>
<dbReference type="Pfam" id="PF20519">
    <property type="entry name" value="Polycystin_dom"/>
    <property type="match status" value="1"/>
</dbReference>
<evidence type="ECO:0000256" key="9">
    <source>
        <dbReference type="ARBA" id="ARBA00022989"/>
    </source>
</evidence>
<evidence type="ECO:0000256" key="10">
    <source>
        <dbReference type="ARBA" id="ARBA00023054"/>
    </source>
</evidence>
<keyword evidence="24" id="KW-1185">Reference proteome</keyword>
<feature type="region of interest" description="Disordered" evidence="20">
    <location>
        <begin position="777"/>
        <end position="813"/>
    </location>
</feature>
<dbReference type="GO" id="GO:0005262">
    <property type="term" value="F:calcium channel activity"/>
    <property type="evidence" value="ECO:0007669"/>
    <property type="project" value="UniProtKB-KW"/>
</dbReference>
<evidence type="ECO:0000256" key="1">
    <source>
        <dbReference type="ARBA" id="ARBA00004272"/>
    </source>
</evidence>
<feature type="binding site" evidence="18">
    <location>
        <position position="644"/>
    </location>
    <ligand>
        <name>Ca(2+)</name>
        <dbReference type="ChEBI" id="CHEBI:29108"/>
        <label>2</label>
    </ligand>
</feature>
<feature type="compositionally biased region" description="Low complexity" evidence="20">
    <location>
        <begin position="13"/>
        <end position="29"/>
    </location>
</feature>
<keyword evidence="18" id="KW-0109">Calcium transport</keyword>
<dbReference type="FunFam" id="1.10.287.70:FF:000055">
    <property type="entry name" value="Polycystic kidney disease 2-like 1"/>
    <property type="match status" value="1"/>
</dbReference>
<dbReference type="SMART" id="SM00054">
    <property type="entry name" value="EFh"/>
    <property type="match status" value="2"/>
</dbReference>
<feature type="transmembrane region" description="Helical" evidence="21">
    <location>
        <begin position="345"/>
        <end position="363"/>
    </location>
</feature>
<dbReference type="Gene3D" id="1.20.5.340">
    <property type="match status" value="1"/>
</dbReference>
<comment type="similarity">
    <text evidence="3">Belongs to the polycystin family.</text>
</comment>
<dbReference type="Gene3D" id="1.20.120.350">
    <property type="entry name" value="Voltage-gated potassium channels. Chain C"/>
    <property type="match status" value="1"/>
</dbReference>
<keyword evidence="5" id="KW-1003">Cell membrane</keyword>
<dbReference type="InterPro" id="IPR027359">
    <property type="entry name" value="Volt_channel_dom_sf"/>
</dbReference>
<evidence type="ECO:0000313" key="24">
    <source>
        <dbReference type="Proteomes" id="UP000215902"/>
    </source>
</evidence>
<feature type="region of interest" description="Disordered" evidence="20">
    <location>
        <begin position="1"/>
        <end position="41"/>
    </location>
</feature>
<evidence type="ECO:0000256" key="12">
    <source>
        <dbReference type="ARBA" id="ARBA00023136"/>
    </source>
</evidence>
<dbReference type="GO" id="GO:0031410">
    <property type="term" value="C:cytoplasmic vesicle"/>
    <property type="evidence" value="ECO:0007669"/>
    <property type="project" value="UniProtKB-SubCell"/>
</dbReference>
<name>A0A267F8W2_9PLAT</name>
<evidence type="ECO:0000256" key="21">
    <source>
        <dbReference type="SAM" id="Phobius"/>
    </source>
</evidence>
<reference evidence="23 24" key="1">
    <citation type="submission" date="2017-06" db="EMBL/GenBank/DDBJ databases">
        <title>A platform for efficient transgenesis in Macrostomum lignano, a flatworm model organism for stem cell research.</title>
        <authorList>
            <person name="Berezikov E."/>
        </authorList>
    </citation>
    <scope>NUCLEOTIDE SEQUENCE [LARGE SCALE GENOMIC DNA]</scope>
    <source>
        <strain evidence="23">DV1</strain>
        <tissue evidence="23">Whole organism</tissue>
    </source>
</reference>
<sequence length="813" mass="93207">MATSRPATGGVGASRAKSQASVASSQAWSNDPAMDNPEMLDQDPAFDSQTNIVAKDEKAGCWQRFRRGIHVIWRTNMTENTKEDREKYIKTTLRELIIYCIFLIVLMILTFGMTSTTMYYYTQVLSALFLDATDDPVNKPTFRNLGSIPDWWTYMQNALLTGLYWNTWYNSNNFTDPRETNFIYYENKLLGVPRLRQLRVRNNSCNIASNFKDTIPFCYSTYSSSAQSKDPFGYMNSTAWNYTSDDILDGQSYSAQLASYPSGGYYIDLGRDRDTTLAIVNELYSGLWVDRATRVAFVDFTVYNANINLFCVIKLVMEFPATGGALPSWEFRTVKLLRYVEPMDYFVLVCEGIFMLFICYYIVEEAIEIKRNKLDYFKSFWNWLDILVIVISLVCACFNVYRTIAVGKKLTSLLQDENKYPDFDFLSYWQQQFNHGIAITVFFAWVKIFKYISFNKTMTQLSSTLGACAKDLLGFAVMFFIIFFAFAQLGYLIFGTQVQDFREFQQAIFTLFRIILGDFDFNSLQTAHRVLGPLYFLLYVFFVFFVLINMFLAIINDTYSEVKSELANQPNDFEMTDYFKQRAGKVLDKLSFKRDKIVDIQKAIQSADLNNDRQLDFEEWRAELKQRGYADGEIEALFAKYDLDGDRVLDEEEQRRMQAELEGQKSALNDQIEETEQQQERPSTARSLDGEGAIGGGGGGVSVEEFTVLARRVDRMEHSIGSIVTKIDSVLVKLESMEKAKLRRRETMSKLLDSIAECDGASEAEKREHMERLVREELERWESDNAAGSGADSVAPSSARGTRSSASGSRRQL</sequence>
<keyword evidence="17" id="KW-0968">Cytoplasmic vesicle</keyword>
<dbReference type="OrthoDB" id="444119at2759"/>
<dbReference type="STRING" id="282301.A0A267F8W2"/>
<gene>
    <name evidence="23" type="ORF">BOX15_Mlig009158g1</name>
</gene>
<feature type="transmembrane region" description="Helical" evidence="21">
    <location>
        <begin position="472"/>
        <end position="494"/>
    </location>
</feature>
<feature type="domain" description="EF-hand" evidence="22">
    <location>
        <begin position="595"/>
        <end position="630"/>
    </location>
</feature>
<keyword evidence="16 18" id="KW-0407">Ion channel</keyword>
<keyword evidence="14" id="KW-0325">Glycoprotein</keyword>
<keyword evidence="18" id="KW-0479">Metal-binding</keyword>
<evidence type="ECO:0000256" key="14">
    <source>
        <dbReference type="ARBA" id="ARBA00023180"/>
    </source>
</evidence>
<dbReference type="PANTHER" id="PTHR10877:SF183">
    <property type="entry name" value="AT14535P-RELATED"/>
    <property type="match status" value="1"/>
</dbReference>
<keyword evidence="11 18" id="KW-0406">Ion transport</keyword>
<dbReference type="InterPro" id="IPR018247">
    <property type="entry name" value="EF_Hand_1_Ca_BS"/>
</dbReference>
<dbReference type="SUPFAM" id="SSF47473">
    <property type="entry name" value="EF-hand"/>
    <property type="match status" value="1"/>
</dbReference>
<dbReference type="PROSITE" id="PS50222">
    <property type="entry name" value="EF_HAND_2"/>
    <property type="match status" value="1"/>
</dbReference>
<feature type="binding site" evidence="18">
    <location>
        <position position="642"/>
    </location>
    <ligand>
        <name>Ca(2+)</name>
        <dbReference type="ChEBI" id="CHEBI:29108"/>
        <label>2</label>
    </ligand>
</feature>
<dbReference type="PROSITE" id="PS00018">
    <property type="entry name" value="EF_HAND_1"/>
    <property type="match status" value="1"/>
</dbReference>
<evidence type="ECO:0000256" key="3">
    <source>
        <dbReference type="ARBA" id="ARBA00007200"/>
    </source>
</evidence>
<dbReference type="Gene3D" id="1.10.287.70">
    <property type="match status" value="1"/>
</dbReference>
<dbReference type="Proteomes" id="UP000215902">
    <property type="component" value="Unassembled WGS sequence"/>
</dbReference>
<feature type="binding site" evidence="18">
    <location>
        <position position="653"/>
    </location>
    <ligand>
        <name>Ca(2+)</name>
        <dbReference type="ChEBI" id="CHEBI:29108"/>
        <label>2</label>
    </ligand>
</feature>
<feature type="transmembrane region" description="Helical" evidence="21">
    <location>
        <begin position="383"/>
        <end position="404"/>
    </location>
</feature>
<evidence type="ECO:0000256" key="16">
    <source>
        <dbReference type="ARBA" id="ARBA00023303"/>
    </source>
</evidence>
<dbReference type="InterPro" id="IPR046791">
    <property type="entry name" value="Polycystin_dom"/>
</dbReference>
<feature type="region of interest" description="Disordered" evidence="20">
    <location>
        <begin position="660"/>
        <end position="699"/>
    </location>
</feature>
<evidence type="ECO:0000256" key="20">
    <source>
        <dbReference type="SAM" id="MobiDB-lite"/>
    </source>
</evidence>
<proteinExistence type="inferred from homology"/>
<keyword evidence="9 21" id="KW-1133">Transmembrane helix</keyword>
<evidence type="ECO:0000256" key="8">
    <source>
        <dbReference type="ARBA" id="ARBA00022837"/>
    </source>
</evidence>
<feature type="compositionally biased region" description="Low complexity" evidence="20">
    <location>
        <begin position="797"/>
        <end position="813"/>
    </location>
</feature>
<keyword evidence="12 21" id="KW-0472">Membrane</keyword>
<evidence type="ECO:0000259" key="22">
    <source>
        <dbReference type="PROSITE" id="PS50222"/>
    </source>
</evidence>